<dbReference type="SUPFAM" id="SSF64288">
    <property type="entry name" value="Chorismate lyase-like"/>
    <property type="match status" value="1"/>
</dbReference>
<dbReference type="GO" id="GO:0045892">
    <property type="term" value="P:negative regulation of DNA-templated transcription"/>
    <property type="evidence" value="ECO:0007669"/>
    <property type="project" value="TreeGrafter"/>
</dbReference>
<dbReference type="PROSITE" id="PS50949">
    <property type="entry name" value="HTH_GNTR"/>
    <property type="match status" value="1"/>
</dbReference>
<dbReference type="InterPro" id="IPR050679">
    <property type="entry name" value="Bact_HTH_transcr_reg"/>
</dbReference>
<evidence type="ECO:0000256" key="3">
    <source>
        <dbReference type="ARBA" id="ARBA00023163"/>
    </source>
</evidence>
<dbReference type="InterPro" id="IPR036388">
    <property type="entry name" value="WH-like_DNA-bd_sf"/>
</dbReference>
<accession>A0A8H9HD72</accession>
<feature type="region of interest" description="Disordered" evidence="4">
    <location>
        <begin position="1"/>
        <end position="29"/>
    </location>
</feature>
<dbReference type="InterPro" id="IPR011663">
    <property type="entry name" value="UTRA"/>
</dbReference>
<sequence length="281" mass="30498">MGPAPGPLPESAMTTSSSPSSRRARSGARAPAKYVVVRDHLLALIADGLEPGSLIPSERELCETFSVSRMTVRQAIDTLVVDGALERHQGRGTFVSQPKLDLQLRLSSFTDEMRRRGMEPGSVFLTAETTRATPQVAQALEISTGDEVHHLRRLRTADSTPIAIEENWLTASLLPDLLEGALDFSVYRRLGEAGLEPDWGEDVIQGHVVSSEEAILLGVPEGAPALGITRRAFHNDVAVDYSRSLYRADRYTLWVPVAAPQPAAARRSPTTRAPRSARSTG</sequence>
<dbReference type="SMART" id="SM00866">
    <property type="entry name" value="UTRA"/>
    <property type="match status" value="1"/>
</dbReference>
<dbReference type="SUPFAM" id="SSF46785">
    <property type="entry name" value="Winged helix' DNA-binding domain"/>
    <property type="match status" value="1"/>
</dbReference>
<reference evidence="6" key="1">
    <citation type="journal article" date="2014" name="Int. J. Syst. Evol. Microbiol.">
        <title>Complete genome sequence of Corynebacterium casei LMG S-19264T (=DSM 44701T), isolated from a smear-ripened cheese.</title>
        <authorList>
            <consortium name="US DOE Joint Genome Institute (JGI-PGF)"/>
            <person name="Walter F."/>
            <person name="Albersmeier A."/>
            <person name="Kalinowski J."/>
            <person name="Ruckert C."/>
        </authorList>
    </citation>
    <scope>NUCLEOTIDE SEQUENCE</scope>
    <source>
        <strain evidence="6">CGMCC 4.7372</strain>
    </source>
</reference>
<organism evidence="6 7">
    <name type="scientific">Actinomyces gaoshouyii</name>
    <dbReference type="NCBI Taxonomy" id="1960083"/>
    <lineage>
        <taxon>Bacteria</taxon>
        <taxon>Bacillati</taxon>
        <taxon>Actinomycetota</taxon>
        <taxon>Actinomycetes</taxon>
        <taxon>Actinomycetales</taxon>
        <taxon>Actinomycetaceae</taxon>
        <taxon>Actinomyces</taxon>
    </lineage>
</organism>
<dbReference type="Pfam" id="PF07702">
    <property type="entry name" value="UTRA"/>
    <property type="match status" value="1"/>
</dbReference>
<dbReference type="AlphaFoldDB" id="A0A8H9HD72"/>
<reference evidence="6" key="2">
    <citation type="submission" date="2020-09" db="EMBL/GenBank/DDBJ databases">
        <authorList>
            <person name="Sun Q."/>
            <person name="Zhou Y."/>
        </authorList>
    </citation>
    <scope>NUCLEOTIDE SEQUENCE</scope>
    <source>
        <strain evidence="6">CGMCC 4.7372</strain>
    </source>
</reference>
<evidence type="ECO:0000256" key="2">
    <source>
        <dbReference type="ARBA" id="ARBA00023125"/>
    </source>
</evidence>
<dbReference type="Gene3D" id="3.40.1410.10">
    <property type="entry name" value="Chorismate lyase-like"/>
    <property type="match status" value="1"/>
</dbReference>
<evidence type="ECO:0000313" key="6">
    <source>
        <dbReference type="EMBL" id="GGO98561.1"/>
    </source>
</evidence>
<dbReference type="EMBL" id="BMNJ01000004">
    <property type="protein sequence ID" value="GGO98561.1"/>
    <property type="molecule type" value="Genomic_DNA"/>
</dbReference>
<dbReference type="CDD" id="cd07377">
    <property type="entry name" value="WHTH_GntR"/>
    <property type="match status" value="1"/>
</dbReference>
<keyword evidence="3" id="KW-0804">Transcription</keyword>
<dbReference type="Gene3D" id="1.10.10.10">
    <property type="entry name" value="Winged helix-like DNA-binding domain superfamily/Winged helix DNA-binding domain"/>
    <property type="match status" value="1"/>
</dbReference>
<evidence type="ECO:0000256" key="1">
    <source>
        <dbReference type="ARBA" id="ARBA00023015"/>
    </source>
</evidence>
<feature type="compositionally biased region" description="Low complexity" evidence="4">
    <location>
        <begin position="16"/>
        <end position="29"/>
    </location>
</feature>
<evidence type="ECO:0000256" key="4">
    <source>
        <dbReference type="SAM" id="MobiDB-lite"/>
    </source>
</evidence>
<dbReference type="PANTHER" id="PTHR44846:SF1">
    <property type="entry name" value="MANNOSYL-D-GLYCERATE TRANSPORT_METABOLISM SYSTEM REPRESSOR MNGR-RELATED"/>
    <property type="match status" value="1"/>
</dbReference>
<evidence type="ECO:0000313" key="7">
    <source>
        <dbReference type="Proteomes" id="UP000614239"/>
    </source>
</evidence>
<comment type="caution">
    <text evidence="6">The sequence shown here is derived from an EMBL/GenBank/DDBJ whole genome shotgun (WGS) entry which is preliminary data.</text>
</comment>
<gene>
    <name evidence="6" type="ORF">GCM10011612_13750</name>
</gene>
<evidence type="ECO:0000259" key="5">
    <source>
        <dbReference type="PROSITE" id="PS50949"/>
    </source>
</evidence>
<dbReference type="GO" id="GO:0003677">
    <property type="term" value="F:DNA binding"/>
    <property type="evidence" value="ECO:0007669"/>
    <property type="project" value="UniProtKB-KW"/>
</dbReference>
<keyword evidence="7" id="KW-1185">Reference proteome</keyword>
<dbReference type="InterPro" id="IPR000524">
    <property type="entry name" value="Tscrpt_reg_HTH_GntR"/>
</dbReference>
<dbReference type="Pfam" id="PF00392">
    <property type="entry name" value="GntR"/>
    <property type="match status" value="1"/>
</dbReference>
<dbReference type="SMART" id="SM00345">
    <property type="entry name" value="HTH_GNTR"/>
    <property type="match status" value="1"/>
</dbReference>
<proteinExistence type="predicted"/>
<keyword evidence="1" id="KW-0805">Transcription regulation</keyword>
<dbReference type="PRINTS" id="PR00035">
    <property type="entry name" value="HTHGNTR"/>
</dbReference>
<name>A0A8H9HD72_9ACTO</name>
<dbReference type="InterPro" id="IPR036390">
    <property type="entry name" value="WH_DNA-bd_sf"/>
</dbReference>
<keyword evidence="2" id="KW-0238">DNA-binding</keyword>
<dbReference type="PANTHER" id="PTHR44846">
    <property type="entry name" value="MANNOSYL-D-GLYCERATE TRANSPORT/METABOLISM SYSTEM REPRESSOR MNGR-RELATED"/>
    <property type="match status" value="1"/>
</dbReference>
<dbReference type="GO" id="GO:0003700">
    <property type="term" value="F:DNA-binding transcription factor activity"/>
    <property type="evidence" value="ECO:0007669"/>
    <property type="project" value="InterPro"/>
</dbReference>
<dbReference type="InterPro" id="IPR028978">
    <property type="entry name" value="Chorismate_lyase_/UTRA_dom_sf"/>
</dbReference>
<dbReference type="Proteomes" id="UP000614239">
    <property type="component" value="Unassembled WGS sequence"/>
</dbReference>
<feature type="domain" description="HTH gntR-type" evidence="5">
    <location>
        <begin position="31"/>
        <end position="98"/>
    </location>
</feature>
<protein>
    <submittedName>
        <fullName evidence="6">GntR family transcriptional regulator</fullName>
    </submittedName>
</protein>